<dbReference type="InterPro" id="IPR010149">
    <property type="entry name" value="CRISPR-assoc_prot_Csm2_III-A"/>
</dbReference>
<organism evidence="8 9">
    <name type="scientific">Lachnoanaerobaculum umeaense</name>
    <dbReference type="NCBI Taxonomy" id="617123"/>
    <lineage>
        <taxon>Bacteria</taxon>
        <taxon>Bacillati</taxon>
        <taxon>Bacillota</taxon>
        <taxon>Clostridia</taxon>
        <taxon>Lachnospirales</taxon>
        <taxon>Lachnospiraceae</taxon>
        <taxon>Lachnoanaerobaculum</taxon>
    </lineage>
</organism>
<evidence type="ECO:0000313" key="8">
    <source>
        <dbReference type="EMBL" id="AYB00355.1"/>
    </source>
</evidence>
<feature type="compositionally biased region" description="Basic and acidic residues" evidence="7">
    <location>
        <begin position="15"/>
        <end position="25"/>
    </location>
</feature>
<dbReference type="NCBIfam" id="TIGR01870">
    <property type="entry name" value="cas_TM1810_Csm2"/>
    <property type="match status" value="1"/>
</dbReference>
<evidence type="ECO:0000256" key="5">
    <source>
        <dbReference type="ARBA" id="ARBA00023118"/>
    </source>
</evidence>
<accession>A0A385Q3P9</accession>
<evidence type="ECO:0000256" key="6">
    <source>
        <dbReference type="ARBA" id="ARBA00031723"/>
    </source>
</evidence>
<dbReference type="RefSeq" id="WP_111524054.1">
    <property type="nucleotide sequence ID" value="NZ_CP032364.1"/>
</dbReference>
<proteinExistence type="inferred from homology"/>
<dbReference type="KEGG" id="lua:D4A81_10695"/>
<evidence type="ECO:0000256" key="2">
    <source>
        <dbReference type="ARBA" id="ARBA00006896"/>
    </source>
</evidence>
<gene>
    <name evidence="8" type="primary">csm2</name>
    <name evidence="8" type="ORF">D4A81_10695</name>
</gene>
<evidence type="ECO:0000313" key="9">
    <source>
        <dbReference type="Proteomes" id="UP000265562"/>
    </source>
</evidence>
<evidence type="ECO:0000256" key="4">
    <source>
        <dbReference type="ARBA" id="ARBA00022884"/>
    </source>
</evidence>
<evidence type="ECO:0000256" key="3">
    <source>
        <dbReference type="ARBA" id="ARBA00016118"/>
    </source>
</evidence>
<reference evidence="8 9" key="1">
    <citation type="submission" date="2018-09" db="EMBL/GenBank/DDBJ databases">
        <title>Genome sequencing of Lachnoanaerobaculum umeaense DSM 23576.</title>
        <authorList>
            <person name="Kook J.-K."/>
            <person name="Park S.-N."/>
            <person name="Lim Y.K."/>
        </authorList>
    </citation>
    <scope>NUCLEOTIDE SEQUENCE [LARGE SCALE GENOMIC DNA]</scope>
    <source>
        <strain evidence="9">DSM 23576 \ CCUG 58757</strain>
    </source>
</reference>
<protein>
    <recommendedName>
        <fullName evidence="3">CRISPR system Cms protein Csm2</fullName>
    </recommendedName>
    <alternativeName>
        <fullName evidence="6">CRISPR type III A-associated protein Csm2</fullName>
    </alternativeName>
</protein>
<name>A0A385Q3P9_9FIRM</name>
<dbReference type="AlphaFoldDB" id="A0A385Q3P9"/>
<dbReference type="Proteomes" id="UP000265562">
    <property type="component" value="Chromosome"/>
</dbReference>
<dbReference type="OrthoDB" id="1862673at2"/>
<comment type="function">
    <text evidence="1">This subunit may be involved in monitoring complementarity of crRNA and target RNA.</text>
</comment>
<sequence length="149" mass="17388">MGGNNNNFTNNRGKSNTEKKRTPIDLNKENYVEQAEKVIQSLIDENGRNKILTTSKIRKLLSMVSDMYTKAKRLKTNTLDSEWLTKIQYFKMHTIYEAGRESTVKKFVEEAQIIEQIDSIKADKDRLILFCHYMEALVAYRKFLGGRDE</sequence>
<dbReference type="Pfam" id="PF03750">
    <property type="entry name" value="Csm2_III-A"/>
    <property type="match status" value="1"/>
</dbReference>
<evidence type="ECO:0000256" key="1">
    <source>
        <dbReference type="ARBA" id="ARBA00003640"/>
    </source>
</evidence>
<dbReference type="GO" id="GO:0051607">
    <property type="term" value="P:defense response to virus"/>
    <property type="evidence" value="ECO:0007669"/>
    <property type="project" value="UniProtKB-KW"/>
</dbReference>
<feature type="region of interest" description="Disordered" evidence="7">
    <location>
        <begin position="1"/>
        <end position="25"/>
    </location>
</feature>
<comment type="similarity">
    <text evidence="2">Belongs to the CRISPR-associated Csm2 family.</text>
</comment>
<keyword evidence="9" id="KW-1185">Reference proteome</keyword>
<evidence type="ECO:0000256" key="7">
    <source>
        <dbReference type="SAM" id="MobiDB-lite"/>
    </source>
</evidence>
<feature type="compositionally biased region" description="Low complexity" evidence="7">
    <location>
        <begin position="1"/>
        <end position="14"/>
    </location>
</feature>
<keyword evidence="5" id="KW-0051">Antiviral defense</keyword>
<dbReference type="EMBL" id="CP032364">
    <property type="protein sequence ID" value="AYB00355.1"/>
    <property type="molecule type" value="Genomic_DNA"/>
</dbReference>
<dbReference type="GO" id="GO:0003723">
    <property type="term" value="F:RNA binding"/>
    <property type="evidence" value="ECO:0007669"/>
    <property type="project" value="UniProtKB-KW"/>
</dbReference>
<keyword evidence="4" id="KW-0694">RNA-binding</keyword>